<name>A0A518ATF8_9BACT</name>
<dbReference type="InterPro" id="IPR007357">
    <property type="entry name" value="PhrB-like"/>
</dbReference>
<dbReference type="Gene3D" id="3.40.50.620">
    <property type="entry name" value="HUPs"/>
    <property type="match status" value="1"/>
</dbReference>
<accession>A0A518ATF8</accession>
<dbReference type="RefSeq" id="WP_231943656.1">
    <property type="nucleotide sequence ID" value="NZ_CP036278.1"/>
</dbReference>
<dbReference type="InterPro" id="IPR014729">
    <property type="entry name" value="Rossmann-like_a/b/a_fold"/>
</dbReference>
<dbReference type="InterPro" id="IPR036134">
    <property type="entry name" value="Crypto/Photolyase_FAD-like_sf"/>
</dbReference>
<dbReference type="EMBL" id="CP036278">
    <property type="protein sequence ID" value="QDU58020.1"/>
    <property type="molecule type" value="Genomic_DNA"/>
</dbReference>
<evidence type="ECO:0000313" key="3">
    <source>
        <dbReference type="Proteomes" id="UP000315750"/>
    </source>
</evidence>
<dbReference type="Pfam" id="PF04244">
    <property type="entry name" value="DPRP"/>
    <property type="match status" value="1"/>
</dbReference>
<reference evidence="2 3" key="1">
    <citation type="submission" date="2019-02" db="EMBL/GenBank/DDBJ databases">
        <title>Deep-cultivation of Planctomycetes and their phenomic and genomic characterization uncovers novel biology.</title>
        <authorList>
            <person name="Wiegand S."/>
            <person name="Jogler M."/>
            <person name="Boedeker C."/>
            <person name="Pinto D."/>
            <person name="Vollmers J."/>
            <person name="Rivas-Marin E."/>
            <person name="Kohn T."/>
            <person name="Peeters S.H."/>
            <person name="Heuer A."/>
            <person name="Rast P."/>
            <person name="Oberbeckmann S."/>
            <person name="Bunk B."/>
            <person name="Jeske O."/>
            <person name="Meyerdierks A."/>
            <person name="Storesund J.E."/>
            <person name="Kallscheuer N."/>
            <person name="Luecker S."/>
            <person name="Lage O.M."/>
            <person name="Pohl T."/>
            <person name="Merkel B.J."/>
            <person name="Hornburger P."/>
            <person name="Mueller R.-W."/>
            <person name="Bruemmer F."/>
            <person name="Labrenz M."/>
            <person name="Spormann A.M."/>
            <person name="Op den Camp H."/>
            <person name="Overmann J."/>
            <person name="Amann R."/>
            <person name="Jetten M.S.M."/>
            <person name="Mascher T."/>
            <person name="Medema M.H."/>
            <person name="Devos D.P."/>
            <person name="Kaster A.-K."/>
            <person name="Ovreas L."/>
            <person name="Rohde M."/>
            <person name="Galperin M.Y."/>
            <person name="Jogler C."/>
        </authorList>
    </citation>
    <scope>NUCLEOTIDE SEQUENCE [LARGE SCALE GENOMIC DNA]</scope>
    <source>
        <strain evidence="2 3">Pan181</strain>
    </source>
</reference>
<dbReference type="Gene3D" id="1.25.40.80">
    <property type="match status" value="1"/>
</dbReference>
<evidence type="ECO:0000256" key="1">
    <source>
        <dbReference type="SAM" id="MobiDB-lite"/>
    </source>
</evidence>
<dbReference type="PANTHER" id="PTHR38657:SF1">
    <property type="entry name" value="SLR1343 PROTEIN"/>
    <property type="match status" value="1"/>
</dbReference>
<dbReference type="PANTHER" id="PTHR38657">
    <property type="entry name" value="SLR1343 PROTEIN"/>
    <property type="match status" value="1"/>
</dbReference>
<dbReference type="InterPro" id="IPR052551">
    <property type="entry name" value="UV-DNA_repair_photolyase"/>
</dbReference>
<evidence type="ECO:0000313" key="2">
    <source>
        <dbReference type="EMBL" id="QDU58020.1"/>
    </source>
</evidence>
<dbReference type="Gene3D" id="1.10.579.10">
    <property type="entry name" value="DNA Cyclobutane Dipyrimidine Photolyase, subunit A, domain 3"/>
    <property type="match status" value="1"/>
</dbReference>
<proteinExistence type="predicted"/>
<dbReference type="KEGG" id="amuc:Pan181_42450"/>
<keyword evidence="2" id="KW-0456">Lyase</keyword>
<dbReference type="GO" id="GO:0016829">
    <property type="term" value="F:lyase activity"/>
    <property type="evidence" value="ECO:0007669"/>
    <property type="project" value="UniProtKB-KW"/>
</dbReference>
<keyword evidence="3" id="KW-1185">Reference proteome</keyword>
<dbReference type="AlphaFoldDB" id="A0A518ATF8"/>
<sequence>MGKQVRHLMVVFGDQLNLNSAIWDDIDPDRDLAWMAEVTDESTRTWSHKVRIAVFLSAMRHFHEALEQNGIRVRYQLLDDDAEANTLLDCLAVSIKKEKPERVVAVEPGEWWLRQGLIELCDELTVPLDLLPDRHFMCTHDEFEQHAKGRKQLRMEYFYREMRKRYEVLLDDGEPEGGDWNYDSSNRKSFGKSGPGKLPAPRTFKPDKITQQVCKHIEALFPDHPGNLEHFDWPVTAEQAEQALRDFIKHRLPDFGDHQDAMWTDEPWLYHSRISAAMNLKLLDPRDVIKAAEQAYRAGDAPLNSVEGFIRQVLGWREYVRGVYWLHMPGYLERNAMSARQPLPEFYWTGETEMYCLSQAIGQTLEYGYAHHIQRLMVTGLFALLLGVDPHQVHQWYLAVYVDAVEWVEAPNTIGMSQYADEGVMASKPYVASGKYIKRMSNYCQQCVFDPDQAVGEQACPFTTLYWDYLNRNEKQLSSNRRMTLQLRNLEKKSDKDLSEIKKQAEAWRAELSDQH</sequence>
<gene>
    <name evidence="2" type="ORF">Pan181_42450</name>
</gene>
<dbReference type="Proteomes" id="UP000315750">
    <property type="component" value="Chromosome"/>
</dbReference>
<feature type="region of interest" description="Disordered" evidence="1">
    <location>
        <begin position="182"/>
        <end position="204"/>
    </location>
</feature>
<protein>
    <submittedName>
        <fullName evidence="2">Deoxyribodipyrimidine photo-lyase-related protein</fullName>
    </submittedName>
</protein>
<organism evidence="2 3">
    <name type="scientific">Aeoliella mucimassa</name>
    <dbReference type="NCBI Taxonomy" id="2527972"/>
    <lineage>
        <taxon>Bacteria</taxon>
        <taxon>Pseudomonadati</taxon>
        <taxon>Planctomycetota</taxon>
        <taxon>Planctomycetia</taxon>
        <taxon>Pirellulales</taxon>
        <taxon>Lacipirellulaceae</taxon>
        <taxon>Aeoliella</taxon>
    </lineage>
</organism>
<dbReference type="Gene3D" id="1.10.10.1710">
    <property type="entry name" value="Deoxyribodipyrimidine photolyase-related"/>
    <property type="match status" value="1"/>
</dbReference>
<dbReference type="SUPFAM" id="SSF48173">
    <property type="entry name" value="Cryptochrome/photolyase FAD-binding domain"/>
    <property type="match status" value="1"/>
</dbReference>